<evidence type="ECO:0000259" key="1">
    <source>
        <dbReference type="PROSITE" id="PS51820"/>
    </source>
</evidence>
<feature type="domain" description="PA14" evidence="1">
    <location>
        <begin position="395"/>
        <end position="533"/>
    </location>
</feature>
<protein>
    <submittedName>
        <fullName evidence="2">Type I phosphodiesterase/nucleotide pyrophosphatase</fullName>
    </submittedName>
</protein>
<dbReference type="Pfam" id="PF13290">
    <property type="entry name" value="CHB_HEX_C_1"/>
    <property type="match status" value="1"/>
</dbReference>
<evidence type="ECO:0000313" key="3">
    <source>
        <dbReference type="Proteomes" id="UP000036520"/>
    </source>
</evidence>
<dbReference type="Gene3D" id="3.40.720.10">
    <property type="entry name" value="Alkaline Phosphatase, subunit A"/>
    <property type="match status" value="2"/>
</dbReference>
<dbReference type="InterPro" id="IPR011658">
    <property type="entry name" value="PA14_dom"/>
</dbReference>
<dbReference type="STRING" id="320787.CA2015_4609"/>
<dbReference type="GO" id="GO:0016787">
    <property type="term" value="F:hydrolase activity"/>
    <property type="evidence" value="ECO:0007669"/>
    <property type="project" value="UniProtKB-ARBA"/>
</dbReference>
<dbReference type="InterPro" id="IPR017850">
    <property type="entry name" value="Alkaline_phosphatase_core_sf"/>
</dbReference>
<dbReference type="CDD" id="cd00016">
    <property type="entry name" value="ALP_like"/>
    <property type="match status" value="1"/>
</dbReference>
<dbReference type="PROSITE" id="PS51820">
    <property type="entry name" value="PA14"/>
    <property type="match status" value="1"/>
</dbReference>
<dbReference type="RefSeq" id="WP_048643990.1">
    <property type="nucleotide sequence ID" value="NZ_CP012040.1"/>
</dbReference>
<dbReference type="PANTHER" id="PTHR10151">
    <property type="entry name" value="ECTONUCLEOTIDE PYROPHOSPHATASE/PHOSPHODIESTERASE"/>
    <property type="match status" value="1"/>
</dbReference>
<sequence>MKYRSISIGIFLIIAVAFTFGISCNKATISERKVKHTILIGLDAFGSRGFQKASTPYMNKMIANGAIAPFARCLLPTNSSPNWTAMLTGVGPLQHGVYDNDWERDKVKWPPVESTDEGVYPSLMNWVKVQIPSSKVNFFYEWKGLARLFDLSQVDKVYLGEKGDVIFEKAADSFFEDLPDFLFINIDEIDHYGHQDGHDSEAYFNAISHYDSIIGHFIERLEAAGLMDETLLMITGDHGGIDKGHGSTSLNEIEIPILLYGADVKKGLVIDKPCYIYDVPVTLAYALGVTPPDASIGRPILEAFDPNSISAPYVPMPNISPTKGFFPKPPVMVEIKVDDADAKIYYSLDGSVPTKESGIVYNAPLQLNNSTLLTTVSYKNGTYSRPEVNQYRIGNGKEGKISWDYYEGDFLRVPDFKSLPIKKSGMSNEFSLKEIPHRPDHFAVKFEATLTIPEKGKYTFFSRSDDGSKVLLNGKVIVDNDGSHSSQIKNNQVELSKGNHEIEVWYFDDTDGEGLEIQIAGPGIPKQIITEKFIIESAL</sequence>
<dbReference type="Gene3D" id="3.90.182.10">
    <property type="entry name" value="Toxin - Anthrax Protective Antigen,domain 1"/>
    <property type="match status" value="1"/>
</dbReference>
<dbReference type="AlphaFoldDB" id="A0A0H4PIH5"/>
<dbReference type="PROSITE" id="PS51257">
    <property type="entry name" value="PROKAR_LIPOPROTEIN"/>
    <property type="match status" value="1"/>
</dbReference>
<dbReference type="EMBL" id="CP012040">
    <property type="protein sequence ID" value="AKP53944.1"/>
    <property type="molecule type" value="Genomic_DNA"/>
</dbReference>
<dbReference type="SUPFAM" id="SSF56988">
    <property type="entry name" value="Anthrax protective antigen"/>
    <property type="match status" value="1"/>
</dbReference>
<dbReference type="InterPro" id="IPR002591">
    <property type="entry name" value="Phosphodiest/P_Trfase"/>
</dbReference>
<proteinExistence type="predicted"/>
<dbReference type="PANTHER" id="PTHR10151:SF120">
    <property type="entry name" value="BIS(5'-ADENOSYL)-TRIPHOSPHATASE"/>
    <property type="match status" value="1"/>
</dbReference>
<dbReference type="SUPFAM" id="SSF53649">
    <property type="entry name" value="Alkaline phosphatase-like"/>
    <property type="match status" value="1"/>
</dbReference>
<name>A0A0H4PIH5_9BACT</name>
<accession>A0A0H4PIH5</accession>
<gene>
    <name evidence="2" type="ORF">CA2015_4609</name>
</gene>
<dbReference type="Pfam" id="PF07691">
    <property type="entry name" value="PA14"/>
    <property type="match status" value="1"/>
</dbReference>
<dbReference type="OrthoDB" id="279982at2"/>
<dbReference type="KEGG" id="camu:CA2015_4609"/>
<dbReference type="SMART" id="SM00758">
    <property type="entry name" value="PA14"/>
    <property type="match status" value="1"/>
</dbReference>
<dbReference type="InterPro" id="IPR059177">
    <property type="entry name" value="GH29D-like_dom"/>
</dbReference>
<dbReference type="Proteomes" id="UP000036520">
    <property type="component" value="Chromosome"/>
</dbReference>
<dbReference type="InterPro" id="IPR037524">
    <property type="entry name" value="PA14/GLEYA"/>
</dbReference>
<keyword evidence="3" id="KW-1185">Reference proteome</keyword>
<reference evidence="2 3" key="1">
    <citation type="submission" date="2015-07" db="EMBL/GenBank/DDBJ databases">
        <authorList>
            <person name="Kim K.M."/>
        </authorList>
    </citation>
    <scope>NUCLEOTIDE SEQUENCE [LARGE SCALE GENOMIC DNA]</scope>
    <source>
        <strain evidence="2 3">KCTC 12363</strain>
    </source>
</reference>
<evidence type="ECO:0000313" key="2">
    <source>
        <dbReference type="EMBL" id="AKP53944.1"/>
    </source>
</evidence>
<organism evidence="2 3">
    <name type="scientific">Cyclobacterium amurskyense</name>
    <dbReference type="NCBI Taxonomy" id="320787"/>
    <lineage>
        <taxon>Bacteria</taxon>
        <taxon>Pseudomonadati</taxon>
        <taxon>Bacteroidota</taxon>
        <taxon>Cytophagia</taxon>
        <taxon>Cytophagales</taxon>
        <taxon>Cyclobacteriaceae</taxon>
        <taxon>Cyclobacterium</taxon>
    </lineage>
</organism>
<dbReference type="Pfam" id="PF01663">
    <property type="entry name" value="Phosphodiest"/>
    <property type="match status" value="1"/>
</dbReference>